<dbReference type="PANTHER" id="PTHR43674:SF2">
    <property type="entry name" value="BETA-UREIDOPROPIONASE"/>
    <property type="match status" value="1"/>
</dbReference>
<protein>
    <submittedName>
        <fullName evidence="3">Carbon-nitrogen hydrolase</fullName>
    </submittedName>
</protein>
<keyword evidence="4" id="KW-1185">Reference proteome</keyword>
<dbReference type="CDD" id="cd07197">
    <property type="entry name" value="nitrilase"/>
    <property type="match status" value="1"/>
</dbReference>
<dbReference type="Proteomes" id="UP000186112">
    <property type="component" value="Unassembled WGS sequence"/>
</dbReference>
<dbReference type="Pfam" id="PF00795">
    <property type="entry name" value="CN_hydrolase"/>
    <property type="match status" value="1"/>
</dbReference>
<accession>A0A1U7M7H9</accession>
<keyword evidence="1 3" id="KW-0378">Hydrolase</keyword>
<evidence type="ECO:0000313" key="4">
    <source>
        <dbReference type="Proteomes" id="UP000186112"/>
    </source>
</evidence>
<dbReference type="InterPro" id="IPR050345">
    <property type="entry name" value="Aliph_Amidase/BUP"/>
</dbReference>
<comment type="caution">
    <text evidence="3">The sequence shown here is derived from an EMBL/GenBank/DDBJ whole genome shotgun (WGS) entry which is preliminary data.</text>
</comment>
<dbReference type="RefSeq" id="WP_075725643.1">
    <property type="nucleotide sequence ID" value="NZ_LTDM01000011.1"/>
</dbReference>
<dbReference type="EMBL" id="LTDM01000011">
    <property type="protein sequence ID" value="OLS03235.1"/>
    <property type="molecule type" value="Genomic_DNA"/>
</dbReference>
<dbReference type="OrthoDB" id="9811121at2"/>
<evidence type="ECO:0000256" key="1">
    <source>
        <dbReference type="ARBA" id="ARBA00022801"/>
    </source>
</evidence>
<reference evidence="3 4" key="1">
    <citation type="submission" date="2016-02" db="EMBL/GenBank/DDBJ databases">
        <title>Genome sequence of Tissierella creatinophila DSM 6911.</title>
        <authorList>
            <person name="Poehlein A."/>
            <person name="Daniel R."/>
        </authorList>
    </citation>
    <scope>NUCLEOTIDE SEQUENCE [LARGE SCALE GENOMIC DNA]</scope>
    <source>
        <strain evidence="3 4">DSM 6911</strain>
    </source>
</reference>
<dbReference type="GO" id="GO:0016811">
    <property type="term" value="F:hydrolase activity, acting on carbon-nitrogen (but not peptide) bonds, in linear amides"/>
    <property type="evidence" value="ECO:0007669"/>
    <property type="project" value="TreeGrafter"/>
</dbReference>
<dbReference type="InterPro" id="IPR036526">
    <property type="entry name" value="C-N_Hydrolase_sf"/>
</dbReference>
<proteinExistence type="predicted"/>
<sequence>MKIGLVAALIKDNDVDHQLSVIESYLKKNKDCELLCFGESFLQGFDALTWDYEIDKNIGLDLNSSVIGIVKDLAKKYRCALSFGFVEKYKEDLYCTNLVIDKDGNIVDVFRRVSEGWKVTKTTSQYKEGDGFHSFVLDGIKFSTAICGDLWYDENVDEMNRVNKDIILWPMYIDFSKKRWEISEEEQYIERSFKLGVPALMYNSYKEDPKGANGGCYVFKDGELVDSLEMGIEGVLEVDTDKLLHQN</sequence>
<dbReference type="PANTHER" id="PTHR43674">
    <property type="entry name" value="NITRILASE C965.09-RELATED"/>
    <property type="match status" value="1"/>
</dbReference>
<gene>
    <name evidence="3" type="ORF">TICRE_09360</name>
</gene>
<dbReference type="InterPro" id="IPR003010">
    <property type="entry name" value="C-N_Hydrolase"/>
</dbReference>
<dbReference type="PROSITE" id="PS50263">
    <property type="entry name" value="CN_HYDROLASE"/>
    <property type="match status" value="1"/>
</dbReference>
<evidence type="ECO:0000313" key="3">
    <source>
        <dbReference type="EMBL" id="OLS03235.1"/>
    </source>
</evidence>
<evidence type="ECO:0000259" key="2">
    <source>
        <dbReference type="PROSITE" id="PS50263"/>
    </source>
</evidence>
<dbReference type="Gene3D" id="3.60.110.10">
    <property type="entry name" value="Carbon-nitrogen hydrolase"/>
    <property type="match status" value="1"/>
</dbReference>
<name>A0A1U7M7H9_TISCR</name>
<feature type="domain" description="CN hydrolase" evidence="2">
    <location>
        <begin position="1"/>
        <end position="242"/>
    </location>
</feature>
<dbReference type="AlphaFoldDB" id="A0A1U7M7H9"/>
<dbReference type="SUPFAM" id="SSF56317">
    <property type="entry name" value="Carbon-nitrogen hydrolase"/>
    <property type="match status" value="1"/>
</dbReference>
<organism evidence="3 4">
    <name type="scientific">Tissierella creatinophila DSM 6911</name>
    <dbReference type="NCBI Taxonomy" id="1123403"/>
    <lineage>
        <taxon>Bacteria</taxon>
        <taxon>Bacillati</taxon>
        <taxon>Bacillota</taxon>
        <taxon>Tissierellia</taxon>
        <taxon>Tissierellales</taxon>
        <taxon>Tissierellaceae</taxon>
        <taxon>Tissierella</taxon>
    </lineage>
</organism>